<keyword evidence="1" id="KW-0472">Membrane</keyword>
<evidence type="ECO:0000313" key="2">
    <source>
        <dbReference type="EMBL" id="ELS51242.1"/>
    </source>
</evidence>
<keyword evidence="1" id="KW-0812">Transmembrane</keyword>
<keyword evidence="1" id="KW-1133">Transmembrane helix</keyword>
<feature type="transmembrane region" description="Helical" evidence="1">
    <location>
        <begin position="81"/>
        <end position="103"/>
    </location>
</feature>
<evidence type="ECO:0000313" key="3">
    <source>
        <dbReference type="Proteomes" id="UP000011205"/>
    </source>
</evidence>
<gene>
    <name evidence="2" type="ORF">STVIR_7793</name>
</gene>
<protein>
    <submittedName>
        <fullName evidence="2">Uncharacterized protein</fullName>
    </submittedName>
</protein>
<dbReference type="RefSeq" id="WP_004003257.1">
    <property type="nucleotide sequence ID" value="NZ_AMLP01000239.1"/>
</dbReference>
<dbReference type="AlphaFoldDB" id="L8P7I8"/>
<name>L8P7I8_STRVR</name>
<feature type="transmembrane region" description="Helical" evidence="1">
    <location>
        <begin position="57"/>
        <end position="74"/>
    </location>
</feature>
<feature type="transmembrane region" description="Helical" evidence="1">
    <location>
        <begin position="20"/>
        <end position="45"/>
    </location>
</feature>
<organism evidence="2 3">
    <name type="scientific">Streptomyces viridochromogenes Tue57</name>
    <dbReference type="NCBI Taxonomy" id="1160705"/>
    <lineage>
        <taxon>Bacteria</taxon>
        <taxon>Bacillati</taxon>
        <taxon>Actinomycetota</taxon>
        <taxon>Actinomycetes</taxon>
        <taxon>Kitasatosporales</taxon>
        <taxon>Streptomycetaceae</taxon>
        <taxon>Streptomyces</taxon>
    </lineage>
</organism>
<sequence>MQAQRTRADRARARHFLRHYLEMVAAMVVGMLVLGAATRGVLALAGVEFSASRHPELASLEMAFGMSVGMAVRMRRRRHGWASTLEMCAVMFAPLLLLFPLLWLDVVTADSVIALEHLAMLPLMFLAMLRRRGEYGG</sequence>
<proteinExistence type="predicted"/>
<dbReference type="EMBL" id="AMLP01000239">
    <property type="protein sequence ID" value="ELS51242.1"/>
    <property type="molecule type" value="Genomic_DNA"/>
</dbReference>
<evidence type="ECO:0000256" key="1">
    <source>
        <dbReference type="SAM" id="Phobius"/>
    </source>
</evidence>
<dbReference type="PATRIC" id="fig|1160705.3.peg.7704"/>
<feature type="transmembrane region" description="Helical" evidence="1">
    <location>
        <begin position="109"/>
        <end position="129"/>
    </location>
</feature>
<reference evidence="2 3" key="1">
    <citation type="journal article" date="2013" name="Genome Announc.">
        <title>Draft Genome Sequence of Streptomyces viridochromogenes Strain Tu57, Producer of Avilamycin.</title>
        <authorList>
            <person name="Gruning B.A."/>
            <person name="Erxleben A."/>
            <person name="Hahnlein A."/>
            <person name="Gunther S."/>
        </authorList>
    </citation>
    <scope>NUCLEOTIDE SEQUENCE [LARGE SCALE GENOMIC DNA]</scope>
    <source>
        <strain evidence="2 3">Tue57</strain>
    </source>
</reference>
<dbReference type="Proteomes" id="UP000011205">
    <property type="component" value="Unassembled WGS sequence"/>
</dbReference>
<accession>L8P7I8</accession>
<comment type="caution">
    <text evidence="2">The sequence shown here is derived from an EMBL/GenBank/DDBJ whole genome shotgun (WGS) entry which is preliminary data.</text>
</comment>